<organism evidence="3 4">
    <name type="scientific">Sesamum alatum</name>
    <dbReference type="NCBI Taxonomy" id="300844"/>
    <lineage>
        <taxon>Eukaryota</taxon>
        <taxon>Viridiplantae</taxon>
        <taxon>Streptophyta</taxon>
        <taxon>Embryophyta</taxon>
        <taxon>Tracheophyta</taxon>
        <taxon>Spermatophyta</taxon>
        <taxon>Magnoliopsida</taxon>
        <taxon>eudicotyledons</taxon>
        <taxon>Gunneridae</taxon>
        <taxon>Pentapetalae</taxon>
        <taxon>asterids</taxon>
        <taxon>lamiids</taxon>
        <taxon>Lamiales</taxon>
        <taxon>Pedaliaceae</taxon>
        <taxon>Sesamum</taxon>
    </lineage>
</organism>
<keyword evidence="1" id="KW-1015">Disulfide bond</keyword>
<comment type="caution">
    <text evidence="3">The sequence shown here is derived from an EMBL/GenBank/DDBJ whole genome shotgun (WGS) entry which is preliminary data.</text>
</comment>
<dbReference type="CDD" id="cd00054">
    <property type="entry name" value="EGF_CA"/>
    <property type="match status" value="1"/>
</dbReference>
<reference evidence="3" key="2">
    <citation type="journal article" date="2024" name="Plant">
        <title>Genomic evolution and insights into agronomic trait innovations of Sesamum species.</title>
        <authorList>
            <person name="Miao H."/>
            <person name="Wang L."/>
            <person name="Qu L."/>
            <person name="Liu H."/>
            <person name="Sun Y."/>
            <person name="Le M."/>
            <person name="Wang Q."/>
            <person name="Wei S."/>
            <person name="Zheng Y."/>
            <person name="Lin W."/>
            <person name="Duan Y."/>
            <person name="Cao H."/>
            <person name="Xiong S."/>
            <person name="Wang X."/>
            <person name="Wei L."/>
            <person name="Li C."/>
            <person name="Ma Q."/>
            <person name="Ju M."/>
            <person name="Zhao R."/>
            <person name="Li G."/>
            <person name="Mu C."/>
            <person name="Tian Q."/>
            <person name="Mei H."/>
            <person name="Zhang T."/>
            <person name="Gao T."/>
            <person name="Zhang H."/>
        </authorList>
    </citation>
    <scope>NUCLEOTIDE SEQUENCE</scope>
    <source>
        <strain evidence="3">3651</strain>
    </source>
</reference>
<keyword evidence="3" id="KW-0808">Transferase</keyword>
<keyword evidence="4" id="KW-1185">Reference proteome</keyword>
<dbReference type="PANTHER" id="PTHR33491">
    <property type="entry name" value="OSJNBA0016N04.9 PROTEIN"/>
    <property type="match status" value="1"/>
</dbReference>
<dbReference type="InterPro" id="IPR049883">
    <property type="entry name" value="NOTCH1_EGF-like"/>
</dbReference>
<dbReference type="PROSITE" id="PS01187">
    <property type="entry name" value="EGF_CA"/>
    <property type="match status" value="1"/>
</dbReference>
<protein>
    <submittedName>
        <fullName evidence="3">Wall-associated receptor kinase</fullName>
    </submittedName>
</protein>
<keyword evidence="3" id="KW-0675">Receptor</keyword>
<proteinExistence type="predicted"/>
<dbReference type="InterPro" id="IPR018097">
    <property type="entry name" value="EGF_Ca-bd_CS"/>
</dbReference>
<evidence type="ECO:0000256" key="1">
    <source>
        <dbReference type="ARBA" id="ARBA00023157"/>
    </source>
</evidence>
<dbReference type="AlphaFoldDB" id="A0AAE1XZR6"/>
<evidence type="ECO:0000259" key="2">
    <source>
        <dbReference type="Pfam" id="PF07645"/>
    </source>
</evidence>
<dbReference type="Pfam" id="PF07645">
    <property type="entry name" value="EGF_CA"/>
    <property type="match status" value="1"/>
</dbReference>
<reference evidence="3" key="1">
    <citation type="submission" date="2020-06" db="EMBL/GenBank/DDBJ databases">
        <authorList>
            <person name="Li T."/>
            <person name="Hu X."/>
            <person name="Zhang T."/>
            <person name="Song X."/>
            <person name="Zhang H."/>
            <person name="Dai N."/>
            <person name="Sheng W."/>
            <person name="Hou X."/>
            <person name="Wei L."/>
        </authorList>
    </citation>
    <scope>NUCLEOTIDE SEQUENCE</scope>
    <source>
        <strain evidence="3">3651</strain>
        <tissue evidence="3">Leaf</tissue>
    </source>
</reference>
<sequence>MFRPFPPIIGQHYSISQANNKFVAMGCDFFAYLFDEETRKVQGSCSSLCNPDDAVPVQLPSCSGLRCCEISFPQNLRNYTVSVRRMDYRTEYGENQCGFFTFVEKDFLSANKMKFSTCNESYVVPMIHEWAIGNTSCSKAREREDEYVCGQNTECNDYDPLKGYRCKCSKGYRGNPYLSQGCQDIDECANAKDNNCPEKTRCVNTEGSYFCLPNHRRMFELLIPLGTGLAVGLLILVAIDDPTAQTDWSSRQQRFHGQFRLTGAQGNKGSNFHGLAVRTLHCTLNPITQVQISVGPFQKLIKET</sequence>
<accession>A0AAE1XZR6</accession>
<evidence type="ECO:0000313" key="4">
    <source>
        <dbReference type="Proteomes" id="UP001293254"/>
    </source>
</evidence>
<name>A0AAE1XZR6_9LAMI</name>
<dbReference type="GO" id="GO:0016301">
    <property type="term" value="F:kinase activity"/>
    <property type="evidence" value="ECO:0007669"/>
    <property type="project" value="UniProtKB-KW"/>
</dbReference>
<dbReference type="EMBL" id="JACGWO010000008">
    <property type="protein sequence ID" value="KAK4421030.1"/>
    <property type="molecule type" value="Genomic_DNA"/>
</dbReference>
<dbReference type="Proteomes" id="UP001293254">
    <property type="component" value="Unassembled WGS sequence"/>
</dbReference>
<feature type="domain" description="NOTCH1 EGF-like calcium-binding" evidence="2">
    <location>
        <begin position="184"/>
        <end position="212"/>
    </location>
</feature>
<dbReference type="GO" id="GO:0005509">
    <property type="term" value="F:calcium ion binding"/>
    <property type="evidence" value="ECO:0007669"/>
    <property type="project" value="InterPro"/>
</dbReference>
<evidence type="ECO:0000313" key="3">
    <source>
        <dbReference type="EMBL" id="KAK4421030.1"/>
    </source>
</evidence>
<dbReference type="Gene3D" id="2.10.25.10">
    <property type="entry name" value="Laminin"/>
    <property type="match status" value="2"/>
</dbReference>
<gene>
    <name evidence="3" type="ORF">Salat_2053500</name>
</gene>
<keyword evidence="3" id="KW-0418">Kinase</keyword>